<evidence type="ECO:0000313" key="7">
    <source>
        <dbReference type="Proteomes" id="UP001219525"/>
    </source>
</evidence>
<dbReference type="Gene3D" id="1.10.220.160">
    <property type="match status" value="1"/>
</dbReference>
<dbReference type="InterPro" id="IPR002893">
    <property type="entry name" value="Znf_MYND"/>
</dbReference>
<organism evidence="6 7">
    <name type="scientific">Mycena pura</name>
    <dbReference type="NCBI Taxonomy" id="153505"/>
    <lineage>
        <taxon>Eukaryota</taxon>
        <taxon>Fungi</taxon>
        <taxon>Dikarya</taxon>
        <taxon>Basidiomycota</taxon>
        <taxon>Agaricomycotina</taxon>
        <taxon>Agaricomycetes</taxon>
        <taxon>Agaricomycetidae</taxon>
        <taxon>Agaricales</taxon>
        <taxon>Marasmiineae</taxon>
        <taxon>Mycenaceae</taxon>
        <taxon>Mycena</taxon>
    </lineage>
</organism>
<evidence type="ECO:0000259" key="5">
    <source>
        <dbReference type="PROSITE" id="PS50865"/>
    </source>
</evidence>
<dbReference type="Gene3D" id="6.10.140.2220">
    <property type="match status" value="1"/>
</dbReference>
<dbReference type="SUPFAM" id="SSF144232">
    <property type="entry name" value="HIT/MYND zinc finger-like"/>
    <property type="match status" value="1"/>
</dbReference>
<evidence type="ECO:0000256" key="1">
    <source>
        <dbReference type="ARBA" id="ARBA00022723"/>
    </source>
</evidence>
<dbReference type="PROSITE" id="PS01360">
    <property type="entry name" value="ZF_MYND_1"/>
    <property type="match status" value="1"/>
</dbReference>
<evidence type="ECO:0000313" key="6">
    <source>
        <dbReference type="EMBL" id="KAJ7198290.1"/>
    </source>
</evidence>
<comment type="caution">
    <text evidence="6">The sequence shown here is derived from an EMBL/GenBank/DDBJ whole genome shotgun (WGS) entry which is preliminary data.</text>
</comment>
<dbReference type="Pfam" id="PF01753">
    <property type="entry name" value="zf-MYND"/>
    <property type="match status" value="1"/>
</dbReference>
<evidence type="ECO:0000256" key="3">
    <source>
        <dbReference type="ARBA" id="ARBA00022833"/>
    </source>
</evidence>
<reference evidence="6" key="1">
    <citation type="submission" date="2023-03" db="EMBL/GenBank/DDBJ databases">
        <title>Massive genome expansion in bonnet fungi (Mycena s.s.) driven by repeated elements and novel gene families across ecological guilds.</title>
        <authorList>
            <consortium name="Lawrence Berkeley National Laboratory"/>
            <person name="Harder C.B."/>
            <person name="Miyauchi S."/>
            <person name="Viragh M."/>
            <person name="Kuo A."/>
            <person name="Thoen E."/>
            <person name="Andreopoulos B."/>
            <person name="Lu D."/>
            <person name="Skrede I."/>
            <person name="Drula E."/>
            <person name="Henrissat B."/>
            <person name="Morin E."/>
            <person name="Kohler A."/>
            <person name="Barry K."/>
            <person name="LaButti K."/>
            <person name="Morin E."/>
            <person name="Salamov A."/>
            <person name="Lipzen A."/>
            <person name="Mereny Z."/>
            <person name="Hegedus B."/>
            <person name="Baldrian P."/>
            <person name="Stursova M."/>
            <person name="Weitz H."/>
            <person name="Taylor A."/>
            <person name="Grigoriev I.V."/>
            <person name="Nagy L.G."/>
            <person name="Martin F."/>
            <person name="Kauserud H."/>
        </authorList>
    </citation>
    <scope>NUCLEOTIDE SEQUENCE</scope>
    <source>
        <strain evidence="6">9144</strain>
    </source>
</reference>
<keyword evidence="1" id="KW-0479">Metal-binding</keyword>
<gene>
    <name evidence="6" type="ORF">GGX14DRAFT_470115</name>
</gene>
<protein>
    <recommendedName>
        <fullName evidence="5">MYND-type domain-containing protein</fullName>
    </recommendedName>
</protein>
<name>A0AAD6V1F7_9AGAR</name>
<feature type="non-terminal residue" evidence="6">
    <location>
        <position position="667"/>
    </location>
</feature>
<dbReference type="Proteomes" id="UP001219525">
    <property type="component" value="Unassembled WGS sequence"/>
</dbReference>
<keyword evidence="7" id="KW-1185">Reference proteome</keyword>
<keyword evidence="3" id="KW-0862">Zinc</keyword>
<dbReference type="PROSITE" id="PS50865">
    <property type="entry name" value="ZF_MYND_2"/>
    <property type="match status" value="1"/>
</dbReference>
<proteinExistence type="predicted"/>
<dbReference type="AlphaFoldDB" id="A0AAD6V1F7"/>
<feature type="domain" description="MYND-type" evidence="5">
    <location>
        <begin position="465"/>
        <end position="511"/>
    </location>
</feature>
<sequence>LLQVLPSLSRTVEHNIPTSALVLRYGPKRLNNAASLRTTTDPTFSPLMVSTMHPDLGLDALKKLPLYDRHYAKMAARGSMPDMDKVISRSELPELSHLFLPVVFANLDPSRIPGAQLLDTAALPPTASSPIILALQSLDLLTWMDKVDPAAYTALWPRAWQWIQFLEVYHAFLPEPQTFAEVGARIVASLRNILVNRSSAAAVHSTPGVYRLFAQIWIALPSARAIVTEANKARHAKAALLALYCFIGDSLWTPNMVFEFVEGAGGADALASRLVAAIATYVPPLRRVAQTPAAIFASLMKLVRPLVQLDQPPMPLEHLLASGLTRAVTHTLLPLCAAATATNDFCLAESSLRTLVIAFTSPVWFKYLPESLEAGLLPALVAIMQSPAISDVVLHLVKQIVCDILPGAFLFRSVVAAVRGRVPDATDPRRFRSMALYTAWVKIQELAVERVDALNFFESAAHMRVTMCDNPECQQIKAIKQMKKCSSCLLQYYCGRECQKSAWKLKHREHCASVREAINDELDPLEMLVHCRRTDRFLRFLVLRDYRAQKLQILLDQLELLHRNRSAQLMIPEDYRQVMRAELNTGGRRRTGWHHIIFYAAGKLDCKERRNYYDYLLRSRSTALTDGLLRLADLLPEDADVSRLEWDWPEVYAEVVRLSQLEIEEFY</sequence>
<keyword evidence="2 4" id="KW-0863">Zinc-finger</keyword>
<accession>A0AAD6V1F7</accession>
<evidence type="ECO:0000256" key="2">
    <source>
        <dbReference type="ARBA" id="ARBA00022771"/>
    </source>
</evidence>
<dbReference type="EMBL" id="JARJCW010000073">
    <property type="protein sequence ID" value="KAJ7198290.1"/>
    <property type="molecule type" value="Genomic_DNA"/>
</dbReference>
<evidence type="ECO:0000256" key="4">
    <source>
        <dbReference type="PROSITE-ProRule" id="PRU00134"/>
    </source>
</evidence>
<dbReference type="GO" id="GO:0008270">
    <property type="term" value="F:zinc ion binding"/>
    <property type="evidence" value="ECO:0007669"/>
    <property type="project" value="UniProtKB-KW"/>
</dbReference>